<name>F7XH08_SINMM</name>
<dbReference type="Pfam" id="PF25994">
    <property type="entry name" value="HH_AprE"/>
    <property type="match status" value="1"/>
</dbReference>
<dbReference type="InterPro" id="IPR058781">
    <property type="entry name" value="HH_AprE-like"/>
</dbReference>
<feature type="coiled-coil region" evidence="2">
    <location>
        <begin position="315"/>
        <end position="371"/>
    </location>
</feature>
<dbReference type="Pfam" id="PF02563">
    <property type="entry name" value="Poly_export"/>
    <property type="match status" value="1"/>
</dbReference>
<feature type="coiled-coil region" evidence="2">
    <location>
        <begin position="235"/>
        <end position="276"/>
    </location>
</feature>
<dbReference type="Gene3D" id="3.10.560.10">
    <property type="entry name" value="Outer membrane lipoprotein wza domain like"/>
    <property type="match status" value="1"/>
</dbReference>
<protein>
    <submittedName>
        <fullName evidence="8">Polysaccharide export protein</fullName>
    </submittedName>
</protein>
<dbReference type="InterPro" id="IPR019554">
    <property type="entry name" value="Soluble_ligand-bd"/>
</dbReference>
<evidence type="ECO:0000256" key="3">
    <source>
        <dbReference type="SAM" id="MobiDB-lite"/>
    </source>
</evidence>
<feature type="chain" id="PRO_5003371825" evidence="4">
    <location>
        <begin position="42"/>
        <end position="445"/>
    </location>
</feature>
<feature type="domain" description="Polysaccharide export protein N-terminal" evidence="5">
    <location>
        <begin position="47"/>
        <end position="125"/>
    </location>
</feature>
<dbReference type="InterPro" id="IPR049712">
    <property type="entry name" value="Poly_export"/>
</dbReference>
<evidence type="ECO:0000259" key="6">
    <source>
        <dbReference type="Pfam" id="PF10531"/>
    </source>
</evidence>
<dbReference type="GO" id="GO:0015159">
    <property type="term" value="F:polysaccharide transmembrane transporter activity"/>
    <property type="evidence" value="ECO:0007669"/>
    <property type="project" value="InterPro"/>
</dbReference>
<evidence type="ECO:0000259" key="5">
    <source>
        <dbReference type="Pfam" id="PF02563"/>
    </source>
</evidence>
<evidence type="ECO:0000256" key="1">
    <source>
        <dbReference type="ARBA" id="ARBA00022729"/>
    </source>
</evidence>
<accession>F7XH08</accession>
<reference evidence="8 9" key="1">
    <citation type="journal article" date="2011" name="J. Biotechnol.">
        <title>The complete genome sequence of the dominant Sinorhizobium meliloti field isolate SM11 extends the S. meliloti pan-genome.</title>
        <authorList>
            <person name="Schneiker-Bekel S."/>
            <person name="Wibberg D."/>
            <person name="Bekel T."/>
            <person name="Blom J."/>
            <person name="Linke B."/>
            <person name="Neuweger H."/>
            <person name="Stiens M."/>
            <person name="Vorholter F.J."/>
            <person name="Weidner S."/>
            <person name="Goesmann A."/>
            <person name="Puhler A."/>
            <person name="Schluter A."/>
        </authorList>
    </citation>
    <scope>NUCLEOTIDE SEQUENCE [LARGE SCALE GENOMIC DNA]</scope>
    <source>
        <strain evidence="8 9">SM11</strain>
        <plasmid evidence="9">pSmeSM11d</plasmid>
    </source>
</reference>
<gene>
    <name evidence="8" type="primary">wza</name>
    <name evidence="8" type="ordered locus">SM11_pD1002</name>
</gene>
<dbReference type="Gene3D" id="3.30.1950.10">
    <property type="entry name" value="wza like domain"/>
    <property type="match status" value="1"/>
</dbReference>
<evidence type="ECO:0000313" key="8">
    <source>
        <dbReference type="EMBL" id="AEH83834.1"/>
    </source>
</evidence>
<dbReference type="KEGG" id="smx:SM11_pD1002"/>
<feature type="region of interest" description="Disordered" evidence="3">
    <location>
        <begin position="424"/>
        <end position="445"/>
    </location>
</feature>
<evidence type="ECO:0000313" key="9">
    <source>
        <dbReference type="Proteomes" id="UP000009045"/>
    </source>
</evidence>
<keyword evidence="1 4" id="KW-0732">Signal</keyword>
<dbReference type="PANTHER" id="PTHR33619:SF3">
    <property type="entry name" value="POLYSACCHARIDE EXPORT PROTEIN GFCE-RELATED"/>
    <property type="match status" value="1"/>
</dbReference>
<feature type="domain" description="AprE-like long alpha-helical hairpin" evidence="7">
    <location>
        <begin position="179"/>
        <end position="360"/>
    </location>
</feature>
<organism evidence="8 9">
    <name type="scientific">Sinorhizobium meliloti (strain SM11)</name>
    <dbReference type="NCBI Taxonomy" id="707241"/>
    <lineage>
        <taxon>Bacteria</taxon>
        <taxon>Pseudomonadati</taxon>
        <taxon>Pseudomonadota</taxon>
        <taxon>Alphaproteobacteria</taxon>
        <taxon>Hyphomicrobiales</taxon>
        <taxon>Rhizobiaceae</taxon>
        <taxon>Sinorhizobium/Ensifer group</taxon>
        <taxon>Sinorhizobium</taxon>
    </lineage>
</organism>
<evidence type="ECO:0000256" key="2">
    <source>
        <dbReference type="SAM" id="Coils"/>
    </source>
</evidence>
<dbReference type="EMBL" id="CP001832">
    <property type="protein sequence ID" value="AEH83834.1"/>
    <property type="molecule type" value="Genomic_DNA"/>
</dbReference>
<evidence type="ECO:0000256" key="4">
    <source>
        <dbReference type="SAM" id="SignalP"/>
    </source>
</evidence>
<dbReference type="Pfam" id="PF10531">
    <property type="entry name" value="SLBB"/>
    <property type="match status" value="1"/>
</dbReference>
<geneLocation type="plasmid" evidence="8 9">
    <name>pSmeSM11d</name>
</geneLocation>
<dbReference type="PANTHER" id="PTHR33619">
    <property type="entry name" value="POLYSACCHARIDE EXPORT PROTEIN GFCE-RELATED"/>
    <property type="match status" value="1"/>
</dbReference>
<evidence type="ECO:0000259" key="7">
    <source>
        <dbReference type="Pfam" id="PF25994"/>
    </source>
</evidence>
<keyword evidence="2" id="KW-0175">Coiled coil</keyword>
<proteinExistence type="predicted"/>
<dbReference type="AlphaFoldDB" id="F7XH08"/>
<dbReference type="Proteomes" id="UP000009045">
    <property type="component" value="Plasmid pSmeSM11d"/>
</dbReference>
<feature type="signal peptide" evidence="4">
    <location>
        <begin position="1"/>
        <end position="41"/>
    </location>
</feature>
<sequence length="445" mass="48088">MTMLVGEIMNVSHRANRSSLRSVFLAAALALVSGALTPAVADAPEIAPQTKIRLKIVQWMPTRGEYSQWALGGEYVVSEAGDISLPVIGTFAVHNLDRGQLAIEISRRLQAKIGLVEAPEAVVEVLEYPPVYVVGDVAAPGEYKFRPGLTVLQSLAKSGGYFRDADKQSSEAEITLTGELRTIRDSLLRSNARISRLKAELSGATEISFSDSLAIDGALGAVAREQETVIFAARLKALERQSKSLSELRDLYNQEIDVLGVKMKGAEASIKAAEKELGGVKSLVEKGVAVASRQSELERALAGYRADRLDLVTAIMRARQNISEATRNLEGLNDRHKSEVAAALQSEQEKVDQLKLKRETTERLLLEALETRTIGGPTAEGPSPTYSITRRVNGKATEFQASEATDLMPGDVVSVVRQVQQRAVEPSAHLESAGPPVPEVDRASQ</sequence>
<dbReference type="InterPro" id="IPR003715">
    <property type="entry name" value="Poly_export_N"/>
</dbReference>
<dbReference type="HOGENOM" id="CLU_037300_1_0_5"/>
<keyword evidence="8" id="KW-0614">Plasmid</keyword>
<dbReference type="PATRIC" id="fig|707241.3.peg.6691"/>
<feature type="domain" description="Soluble ligand binding" evidence="6">
    <location>
        <begin position="131"/>
        <end position="167"/>
    </location>
</feature>